<dbReference type="PANTHER" id="PTHR33784">
    <property type="entry name" value="OS05G0482100 PROTEIN"/>
    <property type="match status" value="1"/>
</dbReference>
<dbReference type="AlphaFoldDB" id="A0A3L6QXY2"/>
<reference evidence="2" key="1">
    <citation type="journal article" date="2019" name="Nat. Commun.">
        <title>The genome of broomcorn millet.</title>
        <authorList>
            <person name="Zou C."/>
            <person name="Miki D."/>
            <person name="Li D."/>
            <person name="Tang Q."/>
            <person name="Xiao L."/>
            <person name="Rajput S."/>
            <person name="Deng P."/>
            <person name="Jia W."/>
            <person name="Huang R."/>
            <person name="Zhang M."/>
            <person name="Sun Y."/>
            <person name="Hu J."/>
            <person name="Fu X."/>
            <person name="Schnable P.S."/>
            <person name="Li F."/>
            <person name="Zhang H."/>
            <person name="Feng B."/>
            <person name="Zhu X."/>
            <person name="Liu R."/>
            <person name="Schnable J.C."/>
            <person name="Zhu J.-K."/>
            <person name="Zhang H."/>
        </authorList>
    </citation>
    <scope>NUCLEOTIDE SEQUENCE [LARGE SCALE GENOMIC DNA]</scope>
</reference>
<accession>A0A3L6QXY2</accession>
<gene>
    <name evidence="1" type="ORF">C2845_PM08G10500</name>
</gene>
<evidence type="ECO:0000313" key="2">
    <source>
        <dbReference type="Proteomes" id="UP000275267"/>
    </source>
</evidence>
<dbReference type="InterPro" id="IPR040338">
    <property type="entry name" value="At1g67623-like"/>
</dbReference>
<organism evidence="1 2">
    <name type="scientific">Panicum miliaceum</name>
    <name type="common">Proso millet</name>
    <name type="synonym">Broomcorn millet</name>
    <dbReference type="NCBI Taxonomy" id="4540"/>
    <lineage>
        <taxon>Eukaryota</taxon>
        <taxon>Viridiplantae</taxon>
        <taxon>Streptophyta</taxon>
        <taxon>Embryophyta</taxon>
        <taxon>Tracheophyta</taxon>
        <taxon>Spermatophyta</taxon>
        <taxon>Magnoliopsida</taxon>
        <taxon>Liliopsida</taxon>
        <taxon>Poales</taxon>
        <taxon>Poaceae</taxon>
        <taxon>PACMAD clade</taxon>
        <taxon>Panicoideae</taxon>
        <taxon>Panicodae</taxon>
        <taxon>Paniceae</taxon>
        <taxon>Panicinae</taxon>
        <taxon>Panicum</taxon>
        <taxon>Panicum sect. Panicum</taxon>
    </lineage>
</organism>
<proteinExistence type="predicted"/>
<comment type="caution">
    <text evidence="1">The sequence shown here is derived from an EMBL/GenBank/DDBJ whole genome shotgun (WGS) entry which is preliminary data.</text>
</comment>
<dbReference type="STRING" id="4540.A0A3L6QXY2"/>
<keyword evidence="2" id="KW-1185">Reference proteome</keyword>
<dbReference type="EMBL" id="PQIB02000010">
    <property type="protein sequence ID" value="RLM91810.1"/>
    <property type="molecule type" value="Genomic_DNA"/>
</dbReference>
<evidence type="ECO:0008006" key="3">
    <source>
        <dbReference type="Google" id="ProtNLM"/>
    </source>
</evidence>
<dbReference type="OrthoDB" id="681586at2759"/>
<dbReference type="PANTHER" id="PTHR33784:SF10">
    <property type="entry name" value="F-BOX PROTEIN"/>
    <property type="match status" value="1"/>
</dbReference>
<sequence length="226" mass="24530">MAPRRHLFLLADLTTNVAVEIAGRLATTSERPMDDLCSLRVSCHLMRRVCGEPQVGRCVALERFADEMAWQNPDGYDTLLVHLTEIGNLEACFLTGIEVAFRKGTPLARACTIKLERTAERGHNVAAYVAAILLYRANDGAVNDNAARLYMRQVESKEEVVAAAAAAVDLSFATTGVYCTTGRAAHLANALAPDLRISGAAGRWCRAAIFRAQGSMCGRPVNPWQP</sequence>
<evidence type="ECO:0000313" key="1">
    <source>
        <dbReference type="EMBL" id="RLM91810.1"/>
    </source>
</evidence>
<protein>
    <recommendedName>
        <fullName evidence="3">F-box protein</fullName>
    </recommendedName>
</protein>
<dbReference type="Proteomes" id="UP000275267">
    <property type="component" value="Unassembled WGS sequence"/>
</dbReference>
<name>A0A3L6QXY2_PANMI</name>